<dbReference type="PANTHER" id="PTHR31270">
    <property type="entry name" value="GLUTAMINYL-PEPTIDE CYCLOTRANSFERASE"/>
    <property type="match status" value="1"/>
</dbReference>
<sequence length="322" mass="36684">MVLLSAILLAWIVFIHYVLTLEDGGRPVVARIHDVKWTQVIPHSCTSGKTTVQPFTQGLLFTNERTVLETSGLSSRSFVREFLLDTGRTLRRVDLPNDYFSEGAALVVEPSTLRLYVMVLTYTDNMILFYDYKSFKLMYMHPMRYVGFGLTSNYDPNCSDPEEFVKYQRVWMTTGGYNLISLALPPSFSSGPPSVAKVVTINLNGWGLRYVNEMEYNHNSGTIYGNIWQSHYVVEIDPQSGICLRMWDLSPIAAHQPRDVDVMNGIACHPASSTCLVTGKFWPYLYHVLFSDIATPSRDIPSSFYQLYCHDPKTTSRRREVL</sequence>
<organism evidence="2 3">
    <name type="scientific">Babesia ovis</name>
    <dbReference type="NCBI Taxonomy" id="5869"/>
    <lineage>
        <taxon>Eukaryota</taxon>
        <taxon>Sar</taxon>
        <taxon>Alveolata</taxon>
        <taxon>Apicomplexa</taxon>
        <taxon>Aconoidasida</taxon>
        <taxon>Piroplasmida</taxon>
        <taxon>Babesiidae</taxon>
        <taxon>Babesia</taxon>
    </lineage>
</organism>
<protein>
    <submittedName>
        <fullName evidence="2">Glutamine cyclotransferase</fullName>
    </submittedName>
</protein>
<evidence type="ECO:0000256" key="1">
    <source>
        <dbReference type="SAM" id="SignalP"/>
    </source>
</evidence>
<evidence type="ECO:0000313" key="3">
    <source>
        <dbReference type="Proteomes" id="UP001057455"/>
    </source>
</evidence>
<dbReference type="Pfam" id="PF05096">
    <property type="entry name" value="Glu_cyclase_2"/>
    <property type="match status" value="1"/>
</dbReference>
<proteinExistence type="predicted"/>
<feature type="signal peptide" evidence="1">
    <location>
        <begin position="1"/>
        <end position="20"/>
    </location>
</feature>
<gene>
    <name evidence="2" type="ORF">BaOVIS_030620</name>
</gene>
<reference evidence="2" key="1">
    <citation type="submission" date="2019-12" db="EMBL/GenBank/DDBJ databases">
        <title>Genome sequence of Babesia ovis.</title>
        <authorList>
            <person name="Yamagishi J."/>
            <person name="Sevinc F."/>
            <person name="Xuan X."/>
        </authorList>
    </citation>
    <scope>NUCLEOTIDE SEQUENCE</scope>
    <source>
        <strain evidence="2">Selcuk</strain>
    </source>
</reference>
<dbReference type="SUPFAM" id="SSF50969">
    <property type="entry name" value="YVTN repeat-like/Quinoprotein amine dehydrogenase"/>
    <property type="match status" value="1"/>
</dbReference>
<dbReference type="OrthoDB" id="409395at2759"/>
<evidence type="ECO:0000313" key="2">
    <source>
        <dbReference type="EMBL" id="GFE55658.1"/>
    </source>
</evidence>
<name>A0A9W5TD77_BABOV</name>
<dbReference type="InterPro" id="IPR007788">
    <property type="entry name" value="QCT"/>
</dbReference>
<dbReference type="EMBL" id="BLIY01000023">
    <property type="protein sequence ID" value="GFE55658.1"/>
    <property type="molecule type" value="Genomic_DNA"/>
</dbReference>
<feature type="chain" id="PRO_5040908533" evidence="1">
    <location>
        <begin position="21"/>
        <end position="322"/>
    </location>
</feature>
<dbReference type="AlphaFoldDB" id="A0A9W5TD77"/>
<keyword evidence="3" id="KW-1185">Reference proteome</keyword>
<dbReference type="PANTHER" id="PTHR31270:SF1">
    <property type="entry name" value="GLUTAMINYL-PEPTIDE CYCLOTRANSFERASE"/>
    <property type="match status" value="1"/>
</dbReference>
<accession>A0A9W5TD77</accession>
<comment type="caution">
    <text evidence="2">The sequence shown here is derived from an EMBL/GenBank/DDBJ whole genome shotgun (WGS) entry which is preliminary data.</text>
</comment>
<dbReference type="InterPro" id="IPR011044">
    <property type="entry name" value="Quino_amine_DH_bsu"/>
</dbReference>
<dbReference type="Proteomes" id="UP001057455">
    <property type="component" value="Unassembled WGS sequence"/>
</dbReference>
<keyword evidence="1" id="KW-0732">Signal</keyword>
<dbReference type="GO" id="GO:0016603">
    <property type="term" value="F:glutaminyl-peptide cyclotransferase activity"/>
    <property type="evidence" value="ECO:0007669"/>
    <property type="project" value="InterPro"/>
</dbReference>